<dbReference type="EMBL" id="JXJN01003581">
    <property type="status" value="NOT_ANNOTATED_CDS"/>
    <property type="molecule type" value="Genomic_DNA"/>
</dbReference>
<evidence type="ECO:0000313" key="2">
    <source>
        <dbReference type="Proteomes" id="UP000092460"/>
    </source>
</evidence>
<dbReference type="Proteomes" id="UP000092460">
    <property type="component" value="Unassembled WGS sequence"/>
</dbReference>
<accession>A0A1B0AUA9</accession>
<reference evidence="1" key="2">
    <citation type="submission" date="2020-05" db="UniProtKB">
        <authorList>
            <consortium name="EnsemblMetazoa"/>
        </authorList>
    </citation>
    <scope>IDENTIFICATION</scope>
    <source>
        <strain evidence="1">IAEA</strain>
    </source>
</reference>
<evidence type="ECO:0000313" key="1">
    <source>
        <dbReference type="EnsemblMetazoa" id="GPPI008939-PA"/>
    </source>
</evidence>
<organism evidence="1 2">
    <name type="scientific">Glossina palpalis gambiensis</name>
    <dbReference type="NCBI Taxonomy" id="67801"/>
    <lineage>
        <taxon>Eukaryota</taxon>
        <taxon>Metazoa</taxon>
        <taxon>Ecdysozoa</taxon>
        <taxon>Arthropoda</taxon>
        <taxon>Hexapoda</taxon>
        <taxon>Insecta</taxon>
        <taxon>Pterygota</taxon>
        <taxon>Neoptera</taxon>
        <taxon>Endopterygota</taxon>
        <taxon>Diptera</taxon>
        <taxon>Brachycera</taxon>
        <taxon>Muscomorpha</taxon>
        <taxon>Hippoboscoidea</taxon>
        <taxon>Glossinidae</taxon>
        <taxon>Glossina</taxon>
    </lineage>
</organism>
<dbReference type="EnsemblMetazoa" id="GPPI008939-RA">
    <property type="protein sequence ID" value="GPPI008939-PA"/>
    <property type="gene ID" value="GPPI008939"/>
</dbReference>
<protein>
    <submittedName>
        <fullName evidence="1">Uncharacterized protein</fullName>
    </submittedName>
</protein>
<dbReference type="VEuPathDB" id="VectorBase:GPPI008939"/>
<proteinExistence type="predicted"/>
<keyword evidence="2" id="KW-1185">Reference proteome</keyword>
<sequence>MILKSSRFTFRRFSRVLSMARLVKSLRFTLAKSFAASLPISPAMYKRGKAWYGVERLLLLRRSEHLMPPVVLASVIQNMQALPY</sequence>
<dbReference type="AlphaFoldDB" id="A0A1B0AUA9"/>
<reference evidence="2" key="1">
    <citation type="submission" date="2015-01" db="EMBL/GenBank/DDBJ databases">
        <authorList>
            <person name="Aksoy S."/>
            <person name="Warren W."/>
            <person name="Wilson R.K."/>
        </authorList>
    </citation>
    <scope>NUCLEOTIDE SEQUENCE [LARGE SCALE GENOMIC DNA]</scope>
    <source>
        <strain evidence="2">IAEA</strain>
    </source>
</reference>
<name>A0A1B0AUA9_9MUSC</name>